<dbReference type="InterPro" id="IPR027417">
    <property type="entry name" value="P-loop_NTPase"/>
</dbReference>
<keyword evidence="11" id="KW-0862">Zinc</keyword>
<dbReference type="GO" id="GO:0003691">
    <property type="term" value="F:double-stranded telomeric DNA binding"/>
    <property type="evidence" value="ECO:0007669"/>
    <property type="project" value="TreeGrafter"/>
</dbReference>
<organism evidence="22 23">
    <name type="scientific">Agaricus bisporus var. burnettii</name>
    <dbReference type="NCBI Taxonomy" id="192524"/>
    <lineage>
        <taxon>Eukaryota</taxon>
        <taxon>Fungi</taxon>
        <taxon>Dikarya</taxon>
        <taxon>Basidiomycota</taxon>
        <taxon>Agaricomycotina</taxon>
        <taxon>Agaricomycetes</taxon>
        <taxon>Agaricomycetidae</taxon>
        <taxon>Agaricales</taxon>
        <taxon>Agaricineae</taxon>
        <taxon>Agaricaceae</taxon>
        <taxon>Agaricus</taxon>
    </lineage>
</organism>
<keyword evidence="6" id="KW-0158">Chromosome</keyword>
<evidence type="ECO:0000313" key="22">
    <source>
        <dbReference type="EMBL" id="KAF7767989.1"/>
    </source>
</evidence>
<evidence type="ECO:0000256" key="16">
    <source>
        <dbReference type="ARBA" id="ARBA00023242"/>
    </source>
</evidence>
<keyword evidence="10" id="KW-0378">Hydrolase</keyword>
<evidence type="ECO:0000256" key="15">
    <source>
        <dbReference type="ARBA" id="ARBA00023204"/>
    </source>
</evidence>
<dbReference type="GO" id="GO:0016887">
    <property type="term" value="F:ATP hydrolysis activity"/>
    <property type="evidence" value="ECO:0007669"/>
    <property type="project" value="InterPro"/>
</dbReference>
<feature type="coiled-coil region" evidence="19">
    <location>
        <begin position="274"/>
        <end position="308"/>
    </location>
</feature>
<keyword evidence="13" id="KW-0460">Magnesium</keyword>
<dbReference type="GO" id="GO:0000722">
    <property type="term" value="P:telomere maintenance via recombination"/>
    <property type="evidence" value="ECO:0007669"/>
    <property type="project" value="TreeGrafter"/>
</dbReference>
<evidence type="ECO:0000256" key="7">
    <source>
        <dbReference type="ARBA" id="ARBA00022723"/>
    </source>
</evidence>
<evidence type="ECO:0000256" key="3">
    <source>
        <dbReference type="ARBA" id="ARBA00004286"/>
    </source>
</evidence>
<keyword evidence="12" id="KW-0067">ATP-binding</keyword>
<dbReference type="Gene3D" id="3.40.50.300">
    <property type="entry name" value="P-loop containing nucleotide triphosphate hydrolases"/>
    <property type="match status" value="2"/>
</dbReference>
<dbReference type="Proteomes" id="UP000629468">
    <property type="component" value="Unassembled WGS sequence"/>
</dbReference>
<dbReference type="GO" id="GO:0005524">
    <property type="term" value="F:ATP binding"/>
    <property type="evidence" value="ECO:0007669"/>
    <property type="project" value="UniProtKB-KW"/>
</dbReference>
<name>A0A8H7EYR3_AGABI</name>
<evidence type="ECO:0000256" key="18">
    <source>
        <dbReference type="ARBA" id="ARBA00049360"/>
    </source>
</evidence>
<feature type="domain" description="Rad50/SbcC-type AAA" evidence="21">
    <location>
        <begin position="6"/>
        <end position="231"/>
    </location>
</feature>
<evidence type="ECO:0000256" key="6">
    <source>
        <dbReference type="ARBA" id="ARBA00022454"/>
    </source>
</evidence>
<dbReference type="Gene3D" id="1.10.287.1490">
    <property type="match status" value="1"/>
</dbReference>
<dbReference type="Pfam" id="PF13476">
    <property type="entry name" value="AAA_23"/>
    <property type="match status" value="1"/>
</dbReference>
<dbReference type="GO" id="GO:0046872">
    <property type="term" value="F:metal ion binding"/>
    <property type="evidence" value="ECO:0007669"/>
    <property type="project" value="UniProtKB-KW"/>
</dbReference>
<feature type="compositionally biased region" description="Polar residues" evidence="20">
    <location>
        <begin position="814"/>
        <end position="829"/>
    </location>
</feature>
<dbReference type="InterPro" id="IPR038729">
    <property type="entry name" value="Rad50/SbcC_AAA"/>
</dbReference>
<evidence type="ECO:0000259" key="21">
    <source>
        <dbReference type="Pfam" id="PF13476"/>
    </source>
</evidence>
<comment type="subcellular location">
    <subcellularLocation>
        <location evidence="3">Chromosome</location>
    </subcellularLocation>
    <subcellularLocation>
        <location evidence="2">Nucleus</location>
    </subcellularLocation>
</comment>
<sequence length="1306" mass="150419">MAHLDKLAIRGIRSFDDKQIAIVEFFSPVTVIVGHNGSGKTTIIECLKYATTGDQPPGTRGGAFIHDPKMANEKEVKAQVKLRFYAANGIRMLAVRNLSLTAKKTTMTMKTLEGILSLADESEKTGKRSTISTKCAEMDNEIPQLLGVSKAVLDNVIFCHQEESYWPFSEPSNLKKKFDEIFEATRYAKALDSIKTLRKDRITGLKTDNAVLAGLKQEKDRADDVKKNLAETRSIIANKELEHEQLKQQYDAQVISNQQFFEHATKFRETYIHIENLVKQKERLQEDYKELKLNLQELAGTDQELETRLSNFDEHIGVQKRKLQAEFSKKADLEGHVGRVRQEHTDCVAQRGRLLGEADAHKMQVAEREQLIHEISEKHKIKGFNYSPLEREKAHEFLSRLDELRRKQIADLDKIETEIRDKSNAHQRKVLEMESDLTNKKLKKANLQEQIHERQINIRKTERQLEDEQTIKSELTLLQGDIQEKRSRLAKLKSDLTDAKFDSRLQEKTEKGKRMEETREQLNMELRTLSLQADSRARLDVKRAEARSKTNEAGNTFKIASDKYRKFASKDLSQDKVDEEIDELLNLKEKERSESNTSVANLFAEVQTANKAKEDMIRDKQAKQREVESINKKIKAELTDDLEDLTYEDALKAVAEEVDLRRRDVLVGQANEVYENLIKVSKREKKCQACNRQMNDRDMATMEKTLQALIKGGENLDVAESKETLSAWEEIQEKLQNLRPADAKRKALENEEIPALDVRLKELDKQIPELRMRADEEQEKLDEIKGQIREITNLKQQASSVARLQKEAERARQEATSIEDSLKSTGTTRTADDVQRELDELSGAFRTIEREKHSITIERDRQNVTIRTLEDSLHGMEKQELGLESKLQGKEALEENIAKMRQDIGLFTDQIKDLESQIEEGEAPIEALNTSFQDSQQELSAKVSQVSAQIQELNTSLNKLNHVHKGVERYIKERRARELENTSERVDQLDLELQELSGKLNGVREVITDIQKEINESGASVANLRDNIRARKLIREISEVQKEIDSHDMEEMAKARRNFDEKYKLVKAKEDNLRVEYGRIRGELDTLQQQVEKYDTDLKKNFKDINKRYTEQLISVKVSDMANSDLEKYGKALDNAIMKYHTLKMEEVNDVMKHLWNKTYQGTDIDGIKIKSDVEGAANKRSYNYRVVMTKDQVEMDMRGRCSAGQKMLASIIIRLALSDSFGQNCGILALDEPTNALDTDNIDALAASLVDIINERRTHSNFQLIIITHDENFLRKLGQSDVMEFYMRVSRDSRQKSIIKRERFR</sequence>
<protein>
    <recommendedName>
        <fullName evidence="5">DNA repair protein RAD50</fullName>
    </recommendedName>
</protein>
<evidence type="ECO:0000256" key="8">
    <source>
        <dbReference type="ARBA" id="ARBA00022741"/>
    </source>
</evidence>
<dbReference type="SUPFAM" id="SSF52540">
    <property type="entry name" value="P-loop containing nucleoside triphosphate hydrolases"/>
    <property type="match status" value="2"/>
</dbReference>
<keyword evidence="16" id="KW-0539">Nucleus</keyword>
<keyword evidence="8" id="KW-0547">Nucleotide-binding</keyword>
<dbReference type="GO" id="GO:0051880">
    <property type="term" value="F:G-quadruplex DNA binding"/>
    <property type="evidence" value="ECO:0007669"/>
    <property type="project" value="TreeGrafter"/>
</dbReference>
<comment type="catalytic activity">
    <reaction evidence="18">
        <text>ATP + H2O = ADP + phosphate + H(+)</text>
        <dbReference type="Rhea" id="RHEA:13065"/>
        <dbReference type="ChEBI" id="CHEBI:15377"/>
        <dbReference type="ChEBI" id="CHEBI:15378"/>
        <dbReference type="ChEBI" id="CHEBI:30616"/>
        <dbReference type="ChEBI" id="CHEBI:43474"/>
        <dbReference type="ChEBI" id="CHEBI:456216"/>
    </reaction>
</comment>
<evidence type="ECO:0000256" key="14">
    <source>
        <dbReference type="ARBA" id="ARBA00023054"/>
    </source>
</evidence>
<reference evidence="22 23" key="1">
    <citation type="journal article" name="Sci. Rep.">
        <title>Telomere-to-telomere assembled and centromere annotated genomes of the two main subspecies of the button mushroom Agaricus bisporus reveal especially polymorphic chromosome ends.</title>
        <authorList>
            <person name="Sonnenberg A.S.M."/>
            <person name="Sedaghat-Telgerd N."/>
            <person name="Lavrijssen B."/>
            <person name="Ohm R.A."/>
            <person name="Hendrickx P.M."/>
            <person name="Scholtmeijer K."/>
            <person name="Baars J.J.P."/>
            <person name="van Peer A."/>
        </authorList>
    </citation>
    <scope>NUCLEOTIDE SEQUENCE [LARGE SCALE GENOMIC DNA]</scope>
    <source>
        <strain evidence="22 23">H119_p4</strain>
    </source>
</reference>
<dbReference type="GO" id="GO:0043047">
    <property type="term" value="F:single-stranded telomeric DNA binding"/>
    <property type="evidence" value="ECO:0007669"/>
    <property type="project" value="TreeGrafter"/>
</dbReference>
<feature type="coiled-coil region" evidence="19">
    <location>
        <begin position="212"/>
        <end position="249"/>
    </location>
</feature>
<comment type="cofactor">
    <cofactor evidence="1">
        <name>Zn(2+)</name>
        <dbReference type="ChEBI" id="CHEBI:29105"/>
    </cofactor>
</comment>
<evidence type="ECO:0000256" key="5">
    <source>
        <dbReference type="ARBA" id="ARBA00017893"/>
    </source>
</evidence>
<keyword evidence="7" id="KW-0479">Metal-binding</keyword>
<feature type="coiled-coil region" evidence="19">
    <location>
        <begin position="570"/>
        <end position="633"/>
    </location>
</feature>
<gene>
    <name evidence="22" type="ORF">Agabi119p4_7232</name>
</gene>
<dbReference type="FunFam" id="3.40.50.300:FF:000593">
    <property type="entry name" value="DNA repair protein RAD50"/>
    <property type="match status" value="1"/>
</dbReference>
<feature type="region of interest" description="Disordered" evidence="20">
    <location>
        <begin position="811"/>
        <end position="830"/>
    </location>
</feature>
<dbReference type="InterPro" id="IPR004584">
    <property type="entry name" value="Rad50_eukaryotes"/>
</dbReference>
<dbReference type="NCBIfam" id="TIGR00606">
    <property type="entry name" value="rad50"/>
    <property type="match status" value="1"/>
</dbReference>
<dbReference type="GO" id="GO:0007004">
    <property type="term" value="P:telomere maintenance via telomerase"/>
    <property type="evidence" value="ECO:0007669"/>
    <property type="project" value="TreeGrafter"/>
</dbReference>
<evidence type="ECO:0000256" key="1">
    <source>
        <dbReference type="ARBA" id="ARBA00001947"/>
    </source>
</evidence>
<evidence type="ECO:0000256" key="11">
    <source>
        <dbReference type="ARBA" id="ARBA00022833"/>
    </source>
</evidence>
<dbReference type="GO" id="GO:0007127">
    <property type="term" value="P:meiosis I"/>
    <property type="evidence" value="ECO:0007669"/>
    <property type="project" value="UniProtKB-ARBA"/>
</dbReference>
<dbReference type="Pfam" id="PF13558">
    <property type="entry name" value="SbcC_Walker_B"/>
    <property type="match status" value="1"/>
</dbReference>
<keyword evidence="9" id="KW-0227">DNA damage</keyword>
<keyword evidence="17" id="KW-0469">Meiosis</keyword>
<evidence type="ECO:0000256" key="12">
    <source>
        <dbReference type="ARBA" id="ARBA00022840"/>
    </source>
</evidence>
<keyword evidence="15" id="KW-0234">DNA repair</keyword>
<evidence type="ECO:0000256" key="20">
    <source>
        <dbReference type="SAM" id="MobiDB-lite"/>
    </source>
</evidence>
<evidence type="ECO:0000256" key="17">
    <source>
        <dbReference type="ARBA" id="ARBA00023254"/>
    </source>
</evidence>
<evidence type="ECO:0000256" key="10">
    <source>
        <dbReference type="ARBA" id="ARBA00022801"/>
    </source>
</evidence>
<evidence type="ECO:0000256" key="19">
    <source>
        <dbReference type="SAM" id="Coils"/>
    </source>
</evidence>
<dbReference type="GO" id="GO:0030870">
    <property type="term" value="C:Mre11 complex"/>
    <property type="evidence" value="ECO:0007669"/>
    <property type="project" value="InterPro"/>
</dbReference>
<evidence type="ECO:0000256" key="4">
    <source>
        <dbReference type="ARBA" id="ARBA00009439"/>
    </source>
</evidence>
<dbReference type="GO" id="GO:0070192">
    <property type="term" value="P:chromosome organization involved in meiotic cell cycle"/>
    <property type="evidence" value="ECO:0007669"/>
    <property type="project" value="TreeGrafter"/>
</dbReference>
<dbReference type="PANTHER" id="PTHR18867">
    <property type="entry name" value="RAD50"/>
    <property type="match status" value="1"/>
</dbReference>
<dbReference type="PANTHER" id="PTHR18867:SF12">
    <property type="entry name" value="DNA REPAIR PROTEIN RAD50"/>
    <property type="match status" value="1"/>
</dbReference>
<evidence type="ECO:0000313" key="23">
    <source>
        <dbReference type="Proteomes" id="UP000629468"/>
    </source>
</evidence>
<dbReference type="FunFam" id="3.40.50.300:FF:001195">
    <property type="entry name" value="DNA repair protein rad50"/>
    <property type="match status" value="1"/>
</dbReference>
<feature type="coiled-coil region" evidence="19">
    <location>
        <begin position="883"/>
        <end position="1050"/>
    </location>
</feature>
<evidence type="ECO:0000256" key="13">
    <source>
        <dbReference type="ARBA" id="ARBA00022842"/>
    </source>
</evidence>
<feature type="coiled-coil region" evidence="19">
    <location>
        <begin position="398"/>
        <end position="532"/>
    </location>
</feature>
<dbReference type="EMBL" id="JABXXO010000010">
    <property type="protein sequence ID" value="KAF7767989.1"/>
    <property type="molecule type" value="Genomic_DNA"/>
</dbReference>
<proteinExistence type="inferred from homology"/>
<dbReference type="GO" id="GO:0000794">
    <property type="term" value="C:condensed nuclear chromosome"/>
    <property type="evidence" value="ECO:0007669"/>
    <property type="project" value="TreeGrafter"/>
</dbReference>
<accession>A0A8H7EYR3</accession>
<comment type="similarity">
    <text evidence="4">Belongs to the SMC family. RAD50 subfamily.</text>
</comment>
<comment type="caution">
    <text evidence="22">The sequence shown here is derived from an EMBL/GenBank/DDBJ whole genome shotgun (WGS) entry which is preliminary data.</text>
</comment>
<keyword evidence="14 19" id="KW-0175">Coiled coil</keyword>
<evidence type="ECO:0000256" key="2">
    <source>
        <dbReference type="ARBA" id="ARBA00004123"/>
    </source>
</evidence>
<evidence type="ECO:0000256" key="9">
    <source>
        <dbReference type="ARBA" id="ARBA00022763"/>
    </source>
</evidence>
<dbReference type="GO" id="GO:0006303">
    <property type="term" value="P:double-strand break repair via nonhomologous end joining"/>
    <property type="evidence" value="ECO:0007669"/>
    <property type="project" value="UniProtKB-ARBA"/>
</dbReference>